<dbReference type="Proteomes" id="UP001162030">
    <property type="component" value="Chromosome"/>
</dbReference>
<sequence>MTPSLNNEIFIALFQHILLVVYTQLVAQFTNERENEVSAVTVEDTKVLDVNSGRRYDF</sequence>
<proteinExistence type="predicted"/>
<organism evidence="1 2">
    <name type="scientific">Methylocaldum szegediense</name>
    <dbReference type="NCBI Taxonomy" id="73780"/>
    <lineage>
        <taxon>Bacteria</taxon>
        <taxon>Pseudomonadati</taxon>
        <taxon>Pseudomonadota</taxon>
        <taxon>Gammaproteobacteria</taxon>
        <taxon>Methylococcales</taxon>
        <taxon>Methylococcaceae</taxon>
        <taxon>Methylocaldum</taxon>
    </lineage>
</organism>
<gene>
    <name evidence="1" type="ORF">MSZNOR_1301</name>
</gene>
<evidence type="ECO:0000313" key="2">
    <source>
        <dbReference type="Proteomes" id="UP001162030"/>
    </source>
</evidence>
<protein>
    <submittedName>
        <fullName evidence="1">Uncharacterized protein</fullName>
    </submittedName>
</protein>
<name>A0ABN8WZV4_9GAMM</name>
<accession>A0ABN8WZV4</accession>
<keyword evidence="2" id="KW-1185">Reference proteome</keyword>
<dbReference type="EMBL" id="OX458333">
    <property type="protein sequence ID" value="CAI8785342.1"/>
    <property type="molecule type" value="Genomic_DNA"/>
</dbReference>
<evidence type="ECO:0000313" key="1">
    <source>
        <dbReference type="EMBL" id="CAI8785342.1"/>
    </source>
</evidence>
<reference evidence="1 2" key="1">
    <citation type="submission" date="2023-03" db="EMBL/GenBank/DDBJ databases">
        <authorList>
            <person name="Pearce D."/>
        </authorList>
    </citation>
    <scope>NUCLEOTIDE SEQUENCE [LARGE SCALE GENOMIC DNA]</scope>
    <source>
        <strain evidence="1">Msz</strain>
    </source>
</reference>